<dbReference type="Proteomes" id="UP000276953">
    <property type="component" value="Unassembled WGS sequence"/>
</dbReference>
<dbReference type="EMBL" id="RYFC01000001">
    <property type="protein sequence ID" value="RTZ49720.1"/>
    <property type="molecule type" value="Genomic_DNA"/>
</dbReference>
<sequence>MQPHLYWAALLALIIISPNLLWQYQNQFPVIHHMKELSERQLVHVSRAEFMKSQALFSLESFCDDRRVGRFTVV</sequence>
<evidence type="ECO:0000256" key="1">
    <source>
        <dbReference type="SAM" id="Phobius"/>
    </source>
</evidence>
<keyword evidence="1" id="KW-0812">Transmembrane</keyword>
<keyword evidence="1" id="KW-0472">Membrane</keyword>
<evidence type="ECO:0000313" key="3">
    <source>
        <dbReference type="Proteomes" id="UP000276953"/>
    </source>
</evidence>
<evidence type="ECO:0000313" key="2">
    <source>
        <dbReference type="EMBL" id="RTZ49720.1"/>
    </source>
</evidence>
<feature type="transmembrane region" description="Helical" evidence="1">
    <location>
        <begin position="6"/>
        <end position="24"/>
    </location>
</feature>
<protein>
    <submittedName>
        <fullName evidence="2">Uncharacterized protein</fullName>
    </submittedName>
</protein>
<gene>
    <name evidence="2" type="ORF">EJ377_05290</name>
</gene>
<proteinExistence type="predicted"/>
<keyword evidence="1" id="KW-1133">Transmembrane helix</keyword>
<comment type="caution">
    <text evidence="2">The sequence shown here is derived from an EMBL/GenBank/DDBJ whole genome shotgun (WGS) entry which is preliminary data.</text>
</comment>
<accession>A0A3S0Q7M7</accession>
<reference evidence="2 3" key="1">
    <citation type="submission" date="2018-12" db="EMBL/GenBank/DDBJ databases">
        <title>Draft Genome Sequence of Chryseobacterium arthrosphaerae strain ED882-96 Isolated from the Blood of a Patient with Liver Cirrhosis in Taiwan.</title>
        <authorList>
            <person name="Lin J.-N."/>
            <person name="Lai C.-H."/>
            <person name="Yang C.-H."/>
            <person name="Huang Y.-H."/>
        </authorList>
    </citation>
    <scope>NUCLEOTIDE SEQUENCE [LARGE SCALE GENOMIC DNA]</scope>
    <source>
        <strain evidence="2 3">ED882-96</strain>
    </source>
</reference>
<dbReference type="AlphaFoldDB" id="A0A3S0Q7M7"/>
<name>A0A3S0Q7M7_9FLAO</name>
<organism evidence="2 3">
    <name type="scientific">Chryseobacterium arthrosphaerae</name>
    <dbReference type="NCBI Taxonomy" id="651561"/>
    <lineage>
        <taxon>Bacteria</taxon>
        <taxon>Pseudomonadati</taxon>
        <taxon>Bacteroidota</taxon>
        <taxon>Flavobacteriia</taxon>
        <taxon>Flavobacteriales</taxon>
        <taxon>Weeksellaceae</taxon>
        <taxon>Chryseobacterium group</taxon>
        <taxon>Chryseobacterium</taxon>
    </lineage>
</organism>